<protein>
    <submittedName>
        <fullName evidence="2">GD23982</fullName>
    </submittedName>
</protein>
<evidence type="ECO:0000256" key="1">
    <source>
        <dbReference type="SAM" id="Phobius"/>
    </source>
</evidence>
<organism evidence="2 3">
    <name type="scientific">Drosophila simulans</name>
    <name type="common">Fruit fly</name>
    <dbReference type="NCBI Taxonomy" id="7240"/>
    <lineage>
        <taxon>Eukaryota</taxon>
        <taxon>Metazoa</taxon>
        <taxon>Ecdysozoa</taxon>
        <taxon>Arthropoda</taxon>
        <taxon>Hexapoda</taxon>
        <taxon>Insecta</taxon>
        <taxon>Pterygota</taxon>
        <taxon>Neoptera</taxon>
        <taxon>Endopterygota</taxon>
        <taxon>Diptera</taxon>
        <taxon>Brachycera</taxon>
        <taxon>Muscomorpha</taxon>
        <taxon>Ephydroidea</taxon>
        <taxon>Drosophilidae</taxon>
        <taxon>Drosophila</taxon>
        <taxon>Sophophora</taxon>
    </lineage>
</organism>
<keyword evidence="3" id="KW-1185">Reference proteome</keyword>
<name>B4Q5X2_DROSI</name>
<evidence type="ECO:0000313" key="2">
    <source>
        <dbReference type="EMBL" id="EDX05075.1"/>
    </source>
</evidence>
<keyword evidence="1" id="KW-0812">Transmembrane</keyword>
<dbReference type="AlphaFoldDB" id="B4Q5X2"/>
<feature type="non-terminal residue" evidence="2">
    <location>
        <position position="1"/>
    </location>
</feature>
<dbReference type="Proteomes" id="UP000000304">
    <property type="component" value="Chromosome 2L"/>
</dbReference>
<sequence>ELRVEEEMPNADRRREFVIFEFSVICNILSAIAITTSFLIFQDIFSVRPNLTFWQRILVFFCLDKSDNFNYIF</sequence>
<keyword evidence="1" id="KW-0472">Membrane</keyword>
<accession>B4Q5X2</accession>
<reference evidence="2 3" key="1">
    <citation type="journal article" date="2007" name="Nature">
        <title>Evolution of genes and genomes on the Drosophila phylogeny.</title>
        <authorList>
            <consortium name="Drosophila 12 Genomes Consortium"/>
            <person name="Clark A.G."/>
            <person name="Eisen M.B."/>
            <person name="Smith D.R."/>
            <person name="Bergman C.M."/>
            <person name="Oliver B."/>
            <person name="Markow T.A."/>
            <person name="Kaufman T.C."/>
            <person name="Kellis M."/>
            <person name="Gelbart W."/>
            <person name="Iyer V.N."/>
            <person name="Pollard D.A."/>
            <person name="Sackton T.B."/>
            <person name="Larracuente A.M."/>
            <person name="Singh N.D."/>
            <person name="Abad J.P."/>
            <person name="Abt D.N."/>
            <person name="Adryan B."/>
            <person name="Aguade M."/>
            <person name="Akashi H."/>
            <person name="Anderson W.W."/>
            <person name="Aquadro C.F."/>
            <person name="Ardell D.H."/>
            <person name="Arguello R."/>
            <person name="Artieri C.G."/>
            <person name="Barbash D.A."/>
            <person name="Barker D."/>
            <person name="Barsanti P."/>
            <person name="Batterham P."/>
            <person name="Batzoglou S."/>
            <person name="Begun D."/>
            <person name="Bhutkar A."/>
            <person name="Blanco E."/>
            <person name="Bosak S.A."/>
            <person name="Bradley R.K."/>
            <person name="Brand A.D."/>
            <person name="Brent M.R."/>
            <person name="Brooks A.N."/>
            <person name="Brown R.H."/>
            <person name="Butlin R.K."/>
            <person name="Caggese C."/>
            <person name="Calvi B.R."/>
            <person name="Bernardo de Carvalho A."/>
            <person name="Caspi A."/>
            <person name="Castrezana S."/>
            <person name="Celniker S.E."/>
            <person name="Chang J.L."/>
            <person name="Chapple C."/>
            <person name="Chatterji S."/>
            <person name="Chinwalla A."/>
            <person name="Civetta A."/>
            <person name="Clifton S.W."/>
            <person name="Comeron J.M."/>
            <person name="Costello J.C."/>
            <person name="Coyne J.A."/>
            <person name="Daub J."/>
            <person name="David R.G."/>
            <person name="Delcher A.L."/>
            <person name="Delehaunty K."/>
            <person name="Do C.B."/>
            <person name="Ebling H."/>
            <person name="Edwards K."/>
            <person name="Eickbush T."/>
            <person name="Evans J.D."/>
            <person name="Filipski A."/>
            <person name="Findeiss S."/>
            <person name="Freyhult E."/>
            <person name="Fulton L."/>
            <person name="Fulton R."/>
            <person name="Garcia A.C."/>
            <person name="Gardiner A."/>
            <person name="Garfield D.A."/>
            <person name="Garvin B.E."/>
            <person name="Gibson G."/>
            <person name="Gilbert D."/>
            <person name="Gnerre S."/>
            <person name="Godfrey J."/>
            <person name="Good R."/>
            <person name="Gotea V."/>
            <person name="Gravely B."/>
            <person name="Greenberg A.J."/>
            <person name="Griffiths-Jones S."/>
            <person name="Gross S."/>
            <person name="Guigo R."/>
            <person name="Gustafson E.A."/>
            <person name="Haerty W."/>
            <person name="Hahn M.W."/>
            <person name="Halligan D.L."/>
            <person name="Halpern A.L."/>
            <person name="Halter G.M."/>
            <person name="Han M.V."/>
            <person name="Heger A."/>
            <person name="Hillier L."/>
            <person name="Hinrichs A.S."/>
            <person name="Holmes I."/>
            <person name="Hoskins R.A."/>
            <person name="Hubisz M.J."/>
            <person name="Hultmark D."/>
            <person name="Huntley M.A."/>
            <person name="Jaffe D.B."/>
            <person name="Jagadeeshan S."/>
            <person name="Jeck W.R."/>
            <person name="Johnson J."/>
            <person name="Jones C.D."/>
            <person name="Jordan W.C."/>
            <person name="Karpen G.H."/>
            <person name="Kataoka E."/>
            <person name="Keightley P.D."/>
            <person name="Kheradpour P."/>
            <person name="Kirkness E.F."/>
            <person name="Koerich L.B."/>
            <person name="Kristiansen K."/>
            <person name="Kudrna D."/>
            <person name="Kulathinal R.J."/>
            <person name="Kumar S."/>
            <person name="Kwok R."/>
            <person name="Lander E."/>
            <person name="Langley C.H."/>
            <person name="Lapoint R."/>
            <person name="Lazzaro B.P."/>
            <person name="Lee S.J."/>
            <person name="Levesque L."/>
            <person name="Li R."/>
            <person name="Lin C.F."/>
            <person name="Lin M.F."/>
            <person name="Lindblad-Toh K."/>
            <person name="Llopart A."/>
            <person name="Long M."/>
            <person name="Low L."/>
            <person name="Lozovsky E."/>
            <person name="Lu J."/>
            <person name="Luo M."/>
            <person name="Machado C.A."/>
            <person name="Makalowski W."/>
            <person name="Marzo M."/>
            <person name="Matsuda M."/>
            <person name="Matzkin L."/>
            <person name="McAllister B."/>
            <person name="McBride C.S."/>
            <person name="McKernan B."/>
            <person name="McKernan K."/>
            <person name="Mendez-Lago M."/>
            <person name="Minx P."/>
            <person name="Mollenhauer M.U."/>
            <person name="Montooth K."/>
            <person name="Mount S.M."/>
            <person name="Mu X."/>
            <person name="Myers E."/>
            <person name="Negre B."/>
            <person name="Newfeld S."/>
            <person name="Nielsen R."/>
            <person name="Noor M.A."/>
            <person name="O'Grady P."/>
            <person name="Pachter L."/>
            <person name="Papaceit M."/>
            <person name="Parisi M.J."/>
            <person name="Parisi M."/>
            <person name="Parts L."/>
            <person name="Pedersen J.S."/>
            <person name="Pesole G."/>
            <person name="Phillippy A.M."/>
            <person name="Ponting C.P."/>
            <person name="Pop M."/>
            <person name="Porcelli D."/>
            <person name="Powell J.R."/>
            <person name="Prohaska S."/>
            <person name="Pruitt K."/>
            <person name="Puig M."/>
            <person name="Quesneville H."/>
            <person name="Ram K.R."/>
            <person name="Rand D."/>
            <person name="Rasmussen M.D."/>
            <person name="Reed L.K."/>
            <person name="Reenan R."/>
            <person name="Reily A."/>
            <person name="Remington K.A."/>
            <person name="Rieger T.T."/>
            <person name="Ritchie M.G."/>
            <person name="Robin C."/>
            <person name="Rogers Y.H."/>
            <person name="Rohde C."/>
            <person name="Rozas J."/>
            <person name="Rubenfield M.J."/>
            <person name="Ruiz A."/>
            <person name="Russo S."/>
            <person name="Salzberg S.L."/>
            <person name="Sanchez-Gracia A."/>
            <person name="Saranga D.J."/>
            <person name="Sato H."/>
            <person name="Schaeffer S.W."/>
            <person name="Schatz M.C."/>
            <person name="Schlenke T."/>
            <person name="Schwartz R."/>
            <person name="Segarra C."/>
            <person name="Singh R.S."/>
            <person name="Sirot L."/>
            <person name="Sirota M."/>
            <person name="Sisneros N.B."/>
            <person name="Smith C.D."/>
            <person name="Smith T.F."/>
            <person name="Spieth J."/>
            <person name="Stage D.E."/>
            <person name="Stark A."/>
            <person name="Stephan W."/>
            <person name="Strausberg R.L."/>
            <person name="Strempel S."/>
            <person name="Sturgill D."/>
            <person name="Sutton G."/>
            <person name="Sutton G.G."/>
            <person name="Tao W."/>
            <person name="Teichmann S."/>
            <person name="Tobari Y.N."/>
            <person name="Tomimura Y."/>
            <person name="Tsolas J.M."/>
            <person name="Valente V.L."/>
            <person name="Venter E."/>
            <person name="Venter J.C."/>
            <person name="Vicario S."/>
            <person name="Vieira F.G."/>
            <person name="Vilella A.J."/>
            <person name="Villasante A."/>
            <person name="Walenz B."/>
            <person name="Wang J."/>
            <person name="Wasserman M."/>
            <person name="Watts T."/>
            <person name="Wilson D."/>
            <person name="Wilson R.K."/>
            <person name="Wing R.A."/>
            <person name="Wolfner M.F."/>
            <person name="Wong A."/>
            <person name="Wong G.K."/>
            <person name="Wu C.I."/>
            <person name="Wu G."/>
            <person name="Yamamoto D."/>
            <person name="Yang H.P."/>
            <person name="Yang S.P."/>
            <person name="Yorke J.A."/>
            <person name="Yoshida K."/>
            <person name="Zdobnov E."/>
            <person name="Zhang P."/>
            <person name="Zhang Y."/>
            <person name="Zimin A.V."/>
            <person name="Baldwin J."/>
            <person name="Abdouelleil A."/>
            <person name="Abdulkadir J."/>
            <person name="Abebe A."/>
            <person name="Abera B."/>
            <person name="Abreu J."/>
            <person name="Acer S.C."/>
            <person name="Aftuck L."/>
            <person name="Alexander A."/>
            <person name="An P."/>
            <person name="Anderson E."/>
            <person name="Anderson S."/>
            <person name="Arachi H."/>
            <person name="Azer M."/>
            <person name="Bachantsang P."/>
            <person name="Barry A."/>
            <person name="Bayul T."/>
            <person name="Berlin A."/>
            <person name="Bessette D."/>
            <person name="Bloom T."/>
            <person name="Blye J."/>
            <person name="Boguslavskiy L."/>
            <person name="Bonnet C."/>
            <person name="Boukhgalter B."/>
            <person name="Bourzgui I."/>
            <person name="Brown A."/>
            <person name="Cahill P."/>
            <person name="Channer S."/>
            <person name="Cheshatsang Y."/>
            <person name="Chuda L."/>
            <person name="Citroen M."/>
            <person name="Collymore A."/>
            <person name="Cooke P."/>
            <person name="Costello M."/>
            <person name="D'Aco K."/>
            <person name="Daza R."/>
            <person name="De Haan G."/>
            <person name="DeGray S."/>
            <person name="DeMaso C."/>
            <person name="Dhargay N."/>
            <person name="Dooley K."/>
            <person name="Dooley E."/>
            <person name="Doricent M."/>
            <person name="Dorje P."/>
            <person name="Dorjee K."/>
            <person name="Dupes A."/>
            <person name="Elong R."/>
            <person name="Falk J."/>
            <person name="Farina A."/>
            <person name="Faro S."/>
            <person name="Ferguson D."/>
            <person name="Fisher S."/>
            <person name="Foley C.D."/>
            <person name="Franke A."/>
            <person name="Friedrich D."/>
            <person name="Gadbois L."/>
            <person name="Gearin G."/>
            <person name="Gearin C.R."/>
            <person name="Giannoukos G."/>
            <person name="Goode T."/>
            <person name="Graham J."/>
            <person name="Grandbois E."/>
            <person name="Grewal S."/>
            <person name="Gyaltsen K."/>
            <person name="Hafez N."/>
            <person name="Hagos B."/>
            <person name="Hall J."/>
            <person name="Henson C."/>
            <person name="Hollinger A."/>
            <person name="Honan T."/>
            <person name="Huard M.D."/>
            <person name="Hughes L."/>
            <person name="Hurhula B."/>
            <person name="Husby M.E."/>
            <person name="Kamat A."/>
            <person name="Kanga B."/>
            <person name="Kashin S."/>
            <person name="Khazanovich D."/>
            <person name="Kisner P."/>
            <person name="Lance K."/>
            <person name="Lara M."/>
            <person name="Lee W."/>
            <person name="Lennon N."/>
            <person name="Letendre F."/>
            <person name="LeVine R."/>
            <person name="Lipovsky A."/>
            <person name="Liu X."/>
            <person name="Liu J."/>
            <person name="Liu S."/>
            <person name="Lokyitsang T."/>
            <person name="Lokyitsang Y."/>
            <person name="Lubonja R."/>
            <person name="Lui A."/>
            <person name="MacDonald P."/>
            <person name="Magnisalis V."/>
            <person name="Maru K."/>
            <person name="Matthews C."/>
            <person name="McCusker W."/>
            <person name="McDonough S."/>
            <person name="Mehta T."/>
            <person name="Meldrim J."/>
            <person name="Meneus L."/>
            <person name="Mihai O."/>
            <person name="Mihalev A."/>
            <person name="Mihova T."/>
            <person name="Mittelman R."/>
            <person name="Mlenga V."/>
            <person name="Montmayeur A."/>
            <person name="Mulrain L."/>
            <person name="Navidi A."/>
            <person name="Naylor J."/>
            <person name="Negash T."/>
            <person name="Nguyen T."/>
            <person name="Nguyen N."/>
            <person name="Nicol R."/>
            <person name="Norbu C."/>
            <person name="Norbu N."/>
            <person name="Novod N."/>
            <person name="O'Neill B."/>
            <person name="Osman S."/>
            <person name="Markiewicz E."/>
            <person name="Oyono O.L."/>
            <person name="Patti C."/>
            <person name="Phunkhang P."/>
            <person name="Pierre F."/>
            <person name="Priest M."/>
            <person name="Raghuraman S."/>
            <person name="Rege F."/>
            <person name="Reyes R."/>
            <person name="Rise C."/>
            <person name="Rogov P."/>
            <person name="Ross K."/>
            <person name="Ryan E."/>
            <person name="Settipalli S."/>
            <person name="Shea T."/>
            <person name="Sherpa N."/>
            <person name="Shi L."/>
            <person name="Shih D."/>
            <person name="Sparrow T."/>
            <person name="Spaulding J."/>
            <person name="Stalker J."/>
            <person name="Stange-Thomann N."/>
            <person name="Stavropoulos S."/>
            <person name="Stone C."/>
            <person name="Strader C."/>
            <person name="Tesfaye S."/>
            <person name="Thomson T."/>
            <person name="Thoulutsang Y."/>
            <person name="Thoulutsang D."/>
            <person name="Topham K."/>
            <person name="Topping I."/>
            <person name="Tsamla T."/>
            <person name="Vassiliev H."/>
            <person name="Vo A."/>
            <person name="Wangchuk T."/>
            <person name="Wangdi T."/>
            <person name="Weiand M."/>
            <person name="Wilkinson J."/>
            <person name="Wilson A."/>
            <person name="Yadav S."/>
            <person name="Young G."/>
            <person name="Yu Q."/>
            <person name="Zembek L."/>
            <person name="Zhong D."/>
            <person name="Zimmer A."/>
            <person name="Zwirko Z."/>
            <person name="Jaffe D.B."/>
            <person name="Alvarez P."/>
            <person name="Brockman W."/>
            <person name="Butler J."/>
            <person name="Chin C."/>
            <person name="Gnerre S."/>
            <person name="Grabherr M."/>
            <person name="Kleber M."/>
            <person name="Mauceli E."/>
            <person name="MacCallum I."/>
        </authorList>
    </citation>
    <scope>NUCLEOTIDE SEQUENCE [LARGE SCALE GENOMIC DNA]</scope>
    <source>
        <strain evidence="3">white501</strain>
    </source>
</reference>
<dbReference type="EMBL" id="CM000361">
    <property type="protein sequence ID" value="EDX05075.1"/>
    <property type="molecule type" value="Genomic_DNA"/>
</dbReference>
<dbReference type="OrthoDB" id="7872751at2759"/>
<proteinExistence type="predicted"/>
<feature type="transmembrane region" description="Helical" evidence="1">
    <location>
        <begin position="17"/>
        <end position="41"/>
    </location>
</feature>
<dbReference type="HOGENOM" id="CLU_2711962_0_0_1"/>
<evidence type="ECO:0000313" key="3">
    <source>
        <dbReference type="Proteomes" id="UP000000304"/>
    </source>
</evidence>
<gene>
    <name evidence="2" type="primary">Dsim\GD23982</name>
    <name evidence="2" type="ORF">Dsim_GD23982</name>
</gene>
<keyword evidence="1" id="KW-1133">Transmembrane helix</keyword>